<evidence type="ECO:0000313" key="4">
    <source>
        <dbReference type="EMBL" id="KAG7726924.1"/>
    </source>
</evidence>
<keyword evidence="6" id="KW-1185">Reference proteome</keyword>
<feature type="compositionally biased region" description="Basic and acidic residues" evidence="3">
    <location>
        <begin position="9"/>
        <end position="34"/>
    </location>
</feature>
<keyword evidence="2" id="KW-0175">Coiled coil</keyword>
<evidence type="ECO:0000256" key="3">
    <source>
        <dbReference type="SAM" id="MobiDB-lite"/>
    </source>
</evidence>
<comment type="caution">
    <text evidence="4">The sequence shown here is derived from an EMBL/GenBank/DDBJ whole genome shotgun (WGS) entry which is preliminary data.</text>
</comment>
<dbReference type="EMBL" id="JAHLUH010000008">
    <property type="protein sequence ID" value="KAG7726924.1"/>
    <property type="molecule type" value="Genomic_DNA"/>
</dbReference>
<name>A0AAN6D4M8_9ASCO</name>
<reference evidence="4 6" key="1">
    <citation type="journal article" date="2021" name="G3 (Bethesda)">
        <title>Genomic diversity, chromosomal rearrangements, and interspecies hybridization in the ogataea polymorpha species complex.</title>
        <authorList>
            <person name="Hanson S.J."/>
            <person name="Cinneide E.O."/>
            <person name="Salzberg L.I."/>
            <person name="Wolfe K.H."/>
            <person name="McGowan J."/>
            <person name="Fitzpatrick D.A."/>
            <person name="Matlin K."/>
        </authorList>
    </citation>
    <scope>NUCLEOTIDE SEQUENCE</scope>
    <source>
        <strain evidence="5">81-436-3</strain>
        <strain evidence="4">83-405-1</strain>
    </source>
</reference>
<evidence type="ECO:0000256" key="1">
    <source>
        <dbReference type="ARBA" id="ARBA00009480"/>
    </source>
</evidence>
<organism evidence="4 7">
    <name type="scientific">Ogataea haglerorum</name>
    <dbReference type="NCBI Taxonomy" id="1937702"/>
    <lineage>
        <taxon>Eukaryota</taxon>
        <taxon>Fungi</taxon>
        <taxon>Dikarya</taxon>
        <taxon>Ascomycota</taxon>
        <taxon>Saccharomycotina</taxon>
        <taxon>Pichiomycetes</taxon>
        <taxon>Pichiales</taxon>
        <taxon>Pichiaceae</taxon>
        <taxon>Ogataea</taxon>
    </lineage>
</organism>
<dbReference type="PANTHER" id="PTHR19305">
    <property type="entry name" value="SYNAPTOSOMAL ASSOCIATED PROTEIN"/>
    <property type="match status" value="1"/>
</dbReference>
<evidence type="ECO:0000313" key="7">
    <source>
        <dbReference type="Proteomes" id="UP000738402"/>
    </source>
</evidence>
<feature type="region of interest" description="Disordered" evidence="3">
    <location>
        <begin position="1"/>
        <end position="167"/>
    </location>
</feature>
<dbReference type="GO" id="GO:0006887">
    <property type="term" value="P:exocytosis"/>
    <property type="evidence" value="ECO:0007669"/>
    <property type="project" value="TreeGrafter"/>
</dbReference>
<dbReference type="GO" id="GO:0031201">
    <property type="term" value="C:SNARE complex"/>
    <property type="evidence" value="ECO:0007669"/>
    <property type="project" value="TreeGrafter"/>
</dbReference>
<protein>
    <recommendedName>
        <fullName evidence="8">t-SNARE coiled-coil homology domain-containing protein</fullName>
    </recommendedName>
</protein>
<dbReference type="GO" id="GO:0005484">
    <property type="term" value="F:SNAP receptor activity"/>
    <property type="evidence" value="ECO:0007669"/>
    <property type="project" value="TreeGrafter"/>
</dbReference>
<feature type="coiled-coil region" evidence="2">
    <location>
        <begin position="178"/>
        <end position="209"/>
    </location>
</feature>
<dbReference type="Proteomes" id="UP000738402">
    <property type="component" value="Unassembled WGS sequence"/>
</dbReference>
<comment type="similarity">
    <text evidence="1">Belongs to the SNAP-25 family.</text>
</comment>
<dbReference type="GO" id="GO:0005886">
    <property type="term" value="C:plasma membrane"/>
    <property type="evidence" value="ECO:0007669"/>
    <property type="project" value="TreeGrafter"/>
</dbReference>
<evidence type="ECO:0000256" key="2">
    <source>
        <dbReference type="SAM" id="Coils"/>
    </source>
</evidence>
<evidence type="ECO:0000313" key="6">
    <source>
        <dbReference type="Proteomes" id="UP000697297"/>
    </source>
</evidence>
<dbReference type="GO" id="GO:0019905">
    <property type="term" value="F:syntaxin binding"/>
    <property type="evidence" value="ECO:0007669"/>
    <property type="project" value="TreeGrafter"/>
</dbReference>
<sequence>MGFRKMFKPPKEMSKEDAREFLQDEGIPVRDKENRHRRKFKFGEFSKFAQNETQEQPMLMPRIRQDPASHGSSAGSSDDPYNPATQSTVSNVTQETTNQYEGLGRYGGAPSYHTFDPYDNDASASVNQQNTYQPQLQQVQTTQRQEPPQDTYDTQTQDDDFDPNTYPQAAAATYDPYLDSQQQQVEEEVDEEEEEINRIKRQTKDVREATLKSTHNILGHLRQADDTAVNTLGTIGAQKEKMYEIENSLNGMDTHQRFIDEHVKQLEHYNRGLFHIKASNPFTKKSRMRAAEQQFLAQRQADRERDASLSSNLYHTQNEIIDQLRDAKEPVVNSELKDKYEYERRVKEASRFLGEEHDEEDERMEVEYSKNVDEAQKLAANLRRKANLISQEIMSQNKNLKDISEKVNKVDDKLVLTTNRIRGI</sequence>
<proteinExistence type="inferred from homology"/>
<gene>
    <name evidence="4" type="ORF">KL933_003207</name>
    <name evidence="5" type="ORF">KL946_003854</name>
</gene>
<accession>A0AAN6D4M8</accession>
<evidence type="ECO:0000313" key="5">
    <source>
        <dbReference type="EMBL" id="KAG7763753.1"/>
    </source>
</evidence>
<dbReference type="Gene3D" id="1.20.5.110">
    <property type="match status" value="2"/>
</dbReference>
<dbReference type="SUPFAM" id="SSF58038">
    <property type="entry name" value="SNARE fusion complex"/>
    <property type="match status" value="2"/>
</dbReference>
<dbReference type="AlphaFoldDB" id="A0AAN6D4M8"/>
<dbReference type="EMBL" id="JAHLUN010000010">
    <property type="protein sequence ID" value="KAG7763753.1"/>
    <property type="molecule type" value="Genomic_DNA"/>
</dbReference>
<evidence type="ECO:0008006" key="8">
    <source>
        <dbReference type="Google" id="ProtNLM"/>
    </source>
</evidence>
<feature type="compositionally biased region" description="Polar residues" evidence="3">
    <location>
        <begin position="83"/>
        <end position="100"/>
    </location>
</feature>
<dbReference type="PANTHER" id="PTHR19305:SF9">
    <property type="entry name" value="SYNAPTOSOMAL-ASSOCIATED PROTEIN 29"/>
    <property type="match status" value="1"/>
</dbReference>
<feature type="coiled-coil region" evidence="2">
    <location>
        <begin position="365"/>
        <end position="399"/>
    </location>
</feature>
<dbReference type="GO" id="GO:0006906">
    <property type="term" value="P:vesicle fusion"/>
    <property type="evidence" value="ECO:0007669"/>
    <property type="project" value="TreeGrafter"/>
</dbReference>
<dbReference type="Proteomes" id="UP000697297">
    <property type="component" value="Unassembled WGS sequence"/>
</dbReference>
<feature type="compositionally biased region" description="Low complexity" evidence="3">
    <location>
        <begin position="68"/>
        <end position="80"/>
    </location>
</feature>
<feature type="compositionally biased region" description="Low complexity" evidence="3">
    <location>
        <begin position="128"/>
        <end position="155"/>
    </location>
</feature>